<dbReference type="InterPro" id="IPR011047">
    <property type="entry name" value="Quinoprotein_ADH-like_sf"/>
</dbReference>
<dbReference type="SUPFAM" id="SSF50998">
    <property type="entry name" value="Quinoprotein alcohol dehydrogenase-like"/>
    <property type="match status" value="1"/>
</dbReference>
<keyword evidence="3" id="KW-1029">Fimbrium biogenesis</keyword>
<sequence length="1361" mass="147919">MTKMKTSNIQKHFRPTMLAAAIFGISFTAQAVTVPISNKPLTGVTIPHGPNITLTPSVEHPTAGAAYSNNEFMYENYPTLRIGTNQAQWQNHWKRYYLGYFDNTKCYIFKNYGSNDGYFEVSSKATTDADGNVGLCSGDADEYSGNFLNWATMSAIDIFRYSLTGGNRARGAGNAAANYTAGDTTDAAPIADRGTFLRRAYVNPRSQQNGSQTFRLRLRAIDIGTAPTIRDFMFLKRIIPSSMVDSFATTSDVPGLPRALGFRYYASPIPGKASLNEGLVAASEKIGRPSKIFFVNESFFVTPVRMNRDGALMYQDRSQINPNIAPGATKPIVETAYSATRNKANMNAWLPVVVKACDPSTLGTSSLASNCRQYGGLYKPEGLMQKYGRGDGPDSRPARFAVFSYQLNYTNDVSGGVLRTRMKYLDRTQRENNITYGKEWDERTGVLAVNPDDDDARKTNVSNSGAINYINKFGDAGNYKGLDTSAELFYTAQRYLRNKGMPAYYEQTQRKYGINPTTADGFPMIYDWDDPLTRGLPSRDEAQCRSNTMILIGDTFTHDEKDLPNFGPKSGVTDDPEVKTQDLLETILDQEKFKGLGRSSWNMTRGSSYSTKPTDYSPAGLVALAYWGRTRDIRQDIPGDQHINTFTIDVLEAGFGRFEKDNPASLGNTYYWAAKYGGFDYKPGITMPNQSRESWTADTLGVSSSPVLFPDGMPKNFALGNSPENMAKALEDAFQKANEYNDPSQAFVGVTEHQNSVVDVGANKTLGLQSSYNVDKLSGDVIAQRIGAQGNGLTFTPAWRASTKMEAFHTASGWSARKLFTEAPNGTTTAFTPGNVAQFRTALNAGASAASLVQYTLGDPSLEGTAWRKRENGLLGTIINSGVQPILPPHNKPAGCNYADSNIMVRKNFYVTASNAGVLHVLNQDGQEVMGYIPSTALPKLYSLSLPVPSHAQPTHQYLNDGTPVTDEVCFGATAKSIVVGTAGRGGASVYALDVTDLSNPGAHNVMWEFSNADDPNLGLTVGKPSIAKDKDGNPIVIFSSGVNSGSSNGYLYILRADNTGNWQLNTNYWRVPLGQDGVGEPAVYDRDGDKMPEAVFVGDLSGKMWRVDYNKTNGLWEKSYGNQPLYTPSGTGAPITAAPVITQTGGHLYVVAGTGQYFSLADISPSVQNYALGFFAEQGPITDADLLGQSFIDNGKEVDAIYSSNKTLTQKIYQVSQNAIQSHHKGWRLKLLQGQAIVAQPAIRRNKVATFTAVRTTPTGNVCSVNGATALIAVSLQNGGQYNLPAFDTNKDGRFDGNDKLGGMLEVGGIIAPVGTSREASIGGNSSIRNILAGDTGTIDVPINNFDESLIRRISWREIF</sequence>
<feature type="chain" id="PRO_5008395807" description="PilY1 beta-propeller domain-containing protein" evidence="7">
    <location>
        <begin position="32"/>
        <end position="1361"/>
    </location>
</feature>
<dbReference type="InterPro" id="IPR008707">
    <property type="entry name" value="B-propeller_PilY1"/>
</dbReference>
<gene>
    <name evidence="9" type="ORF">A7P90_06470</name>
</gene>
<proteinExistence type="inferred from homology"/>
<keyword evidence="6" id="KW-0281">Fimbrium</keyword>
<comment type="similarity">
    <text evidence="2">Belongs to the PilY1 family.</text>
</comment>
<keyword evidence="5" id="KW-0106">Calcium</keyword>
<protein>
    <recommendedName>
        <fullName evidence="8">PilY1 beta-propeller domain-containing protein</fullName>
    </recommendedName>
</protein>
<evidence type="ECO:0000256" key="5">
    <source>
        <dbReference type="ARBA" id="ARBA00022837"/>
    </source>
</evidence>
<keyword evidence="4" id="KW-0479">Metal-binding</keyword>
<name>A0A1A9RHU1_EIKCO</name>
<evidence type="ECO:0000256" key="2">
    <source>
        <dbReference type="ARBA" id="ARBA00008387"/>
    </source>
</evidence>
<keyword evidence="7" id="KW-0732">Signal</keyword>
<dbReference type="GO" id="GO:0009289">
    <property type="term" value="C:pilus"/>
    <property type="evidence" value="ECO:0007669"/>
    <property type="project" value="UniProtKB-SubCell"/>
</dbReference>
<evidence type="ECO:0000256" key="4">
    <source>
        <dbReference type="ARBA" id="ARBA00022723"/>
    </source>
</evidence>
<evidence type="ECO:0000313" key="10">
    <source>
        <dbReference type="Proteomes" id="UP000077589"/>
    </source>
</evidence>
<reference evidence="10" key="1">
    <citation type="submission" date="2016-05" db="EMBL/GenBank/DDBJ databases">
        <title>Draft genome of Corynebacterium afermentans subsp. afermentans LCDC 88199T.</title>
        <authorList>
            <person name="Bernier A.-M."/>
            <person name="Bernard K."/>
        </authorList>
    </citation>
    <scope>NUCLEOTIDE SEQUENCE [LARGE SCALE GENOMIC DNA]</scope>
    <source>
        <strain evidence="10">NML04-0072</strain>
    </source>
</reference>
<organism evidence="9 10">
    <name type="scientific">Eikenella corrodens</name>
    <dbReference type="NCBI Taxonomy" id="539"/>
    <lineage>
        <taxon>Bacteria</taxon>
        <taxon>Pseudomonadati</taxon>
        <taxon>Pseudomonadota</taxon>
        <taxon>Betaproteobacteria</taxon>
        <taxon>Neisseriales</taxon>
        <taxon>Neisseriaceae</taxon>
        <taxon>Eikenella</taxon>
    </lineage>
</organism>
<comment type="subcellular location">
    <subcellularLocation>
        <location evidence="1">Fimbrium</location>
    </subcellularLocation>
</comment>
<dbReference type="Proteomes" id="UP000077589">
    <property type="component" value="Unassembled WGS sequence"/>
</dbReference>
<feature type="signal peptide" evidence="7">
    <location>
        <begin position="1"/>
        <end position="31"/>
    </location>
</feature>
<dbReference type="EMBL" id="LXSG01000033">
    <property type="protein sequence ID" value="OAM18567.1"/>
    <property type="molecule type" value="Genomic_DNA"/>
</dbReference>
<evidence type="ECO:0000259" key="8">
    <source>
        <dbReference type="Pfam" id="PF05567"/>
    </source>
</evidence>
<feature type="domain" description="PilY1 beta-propeller" evidence="8">
    <location>
        <begin position="897"/>
        <end position="1179"/>
    </location>
</feature>
<dbReference type="GO" id="GO:0046872">
    <property type="term" value="F:metal ion binding"/>
    <property type="evidence" value="ECO:0007669"/>
    <property type="project" value="UniProtKB-KW"/>
</dbReference>
<dbReference type="Pfam" id="PF05567">
    <property type="entry name" value="T4P_PilY1"/>
    <property type="match status" value="1"/>
</dbReference>
<dbReference type="STRING" id="539.A7P85_01680"/>
<accession>A0A1A9RHU1</accession>
<evidence type="ECO:0000313" key="9">
    <source>
        <dbReference type="EMBL" id="OAM18567.1"/>
    </source>
</evidence>
<comment type="caution">
    <text evidence="9">The sequence shown here is derived from an EMBL/GenBank/DDBJ whole genome shotgun (WGS) entry which is preliminary data.</text>
</comment>
<evidence type="ECO:0000256" key="6">
    <source>
        <dbReference type="ARBA" id="ARBA00023263"/>
    </source>
</evidence>
<evidence type="ECO:0000256" key="3">
    <source>
        <dbReference type="ARBA" id="ARBA00022558"/>
    </source>
</evidence>
<evidence type="ECO:0000256" key="7">
    <source>
        <dbReference type="SAM" id="SignalP"/>
    </source>
</evidence>
<evidence type="ECO:0000256" key="1">
    <source>
        <dbReference type="ARBA" id="ARBA00004561"/>
    </source>
</evidence>